<evidence type="ECO:0000256" key="2">
    <source>
        <dbReference type="SAM" id="SignalP"/>
    </source>
</evidence>
<dbReference type="Proteomes" id="UP001163064">
    <property type="component" value="Unassembled WGS sequence"/>
</dbReference>
<evidence type="ECO:0000256" key="1">
    <source>
        <dbReference type="SAM" id="MobiDB-lite"/>
    </source>
</evidence>
<dbReference type="EMBL" id="JAPHNL010000022">
    <property type="protein sequence ID" value="MCX3058839.1"/>
    <property type="molecule type" value="Genomic_DNA"/>
</dbReference>
<evidence type="ECO:0000313" key="4">
    <source>
        <dbReference type="Proteomes" id="UP001163064"/>
    </source>
</evidence>
<keyword evidence="4" id="KW-1185">Reference proteome</keyword>
<name>A0ABT3TP86_9ACTN</name>
<evidence type="ECO:0008006" key="5">
    <source>
        <dbReference type="Google" id="ProtNLM"/>
    </source>
</evidence>
<dbReference type="PROSITE" id="PS51257">
    <property type="entry name" value="PROKAR_LIPOPROTEIN"/>
    <property type="match status" value="1"/>
</dbReference>
<sequence length="154" mass="15682">MRGKQLAVLPVVVLLAAAGCGGAGKPTTATAPVVSPSKSVTVSDPDHPDSGKKTPGHLGPGAVKLPVAVDRIAELGVRYDCLGPGGVTVTSGTGMRAEVAGCDDSATYGASTKAKDLHGRRLADRVTVTVGKRTRWRMSVDITTKDGVKQTVHG</sequence>
<gene>
    <name evidence="3" type="ORF">OFY01_03445</name>
</gene>
<proteinExistence type="predicted"/>
<evidence type="ECO:0000313" key="3">
    <source>
        <dbReference type="EMBL" id="MCX3058839.1"/>
    </source>
</evidence>
<reference evidence="3" key="1">
    <citation type="submission" date="2022-10" db="EMBL/GenBank/DDBJ databases">
        <title>Streptomyces beihaiensis sp. nov., a chitin degrading actinobacterium, isolated from shrimp pond soil.</title>
        <authorList>
            <person name="Xie J."/>
            <person name="Shen N."/>
        </authorList>
    </citation>
    <scope>NUCLEOTIDE SEQUENCE</scope>
    <source>
        <strain evidence="3">GXMU-J5</strain>
    </source>
</reference>
<dbReference type="RefSeq" id="WP_266596164.1">
    <property type="nucleotide sequence ID" value="NZ_JAPHNL010000022.1"/>
</dbReference>
<keyword evidence="2" id="KW-0732">Signal</keyword>
<protein>
    <recommendedName>
        <fullName evidence="5">Lipoprotein</fullName>
    </recommendedName>
</protein>
<organism evidence="3 4">
    <name type="scientific">Streptomyces beihaiensis</name>
    <dbReference type="NCBI Taxonomy" id="2984495"/>
    <lineage>
        <taxon>Bacteria</taxon>
        <taxon>Bacillati</taxon>
        <taxon>Actinomycetota</taxon>
        <taxon>Actinomycetes</taxon>
        <taxon>Kitasatosporales</taxon>
        <taxon>Streptomycetaceae</taxon>
        <taxon>Streptomyces</taxon>
    </lineage>
</organism>
<accession>A0ABT3TP86</accession>
<feature type="chain" id="PRO_5047097707" description="Lipoprotein" evidence="2">
    <location>
        <begin position="24"/>
        <end position="154"/>
    </location>
</feature>
<comment type="caution">
    <text evidence="3">The sequence shown here is derived from an EMBL/GenBank/DDBJ whole genome shotgun (WGS) entry which is preliminary data.</text>
</comment>
<feature type="region of interest" description="Disordered" evidence="1">
    <location>
        <begin position="22"/>
        <end position="61"/>
    </location>
</feature>
<feature type="compositionally biased region" description="Low complexity" evidence="1">
    <location>
        <begin position="25"/>
        <end position="43"/>
    </location>
</feature>
<feature type="signal peptide" evidence="2">
    <location>
        <begin position="1"/>
        <end position="23"/>
    </location>
</feature>